<dbReference type="AlphaFoldDB" id="A0A4T0X787"/>
<dbReference type="EMBL" id="SELW01000039">
    <property type="protein sequence ID" value="TID31243.1"/>
    <property type="molecule type" value="Genomic_DNA"/>
</dbReference>
<keyword evidence="1" id="KW-1133">Transmembrane helix</keyword>
<feature type="transmembrane region" description="Helical" evidence="1">
    <location>
        <begin position="71"/>
        <end position="91"/>
    </location>
</feature>
<evidence type="ECO:0000313" key="2">
    <source>
        <dbReference type="EMBL" id="TID31243.1"/>
    </source>
</evidence>
<evidence type="ECO:0000313" key="3">
    <source>
        <dbReference type="Proteomes" id="UP000307173"/>
    </source>
</evidence>
<protein>
    <submittedName>
        <fullName evidence="2">Uncharacterized protein</fullName>
    </submittedName>
</protein>
<proteinExistence type="predicted"/>
<keyword evidence="1" id="KW-0812">Transmembrane</keyword>
<sequence>MKENMKKEDLQSSEWNFINATDEKPIDEPSVVKDNNIDLNTKSTVGCEHIDQNSGDNDVLKQNGTWINHPWRTISACIILFFGLQIVYGIYNTYKLENMIGDINDFSSNSNQIKAAFEKCKQQYMSNEEILESCLQSKINPSSCLDYYTALLNKNKDFCKWNVASILKEKRQLINDPEGLDFILDIGSKTKEMLLSTKEKADLVTNELTNKAKSLIGENFEKTSDYIQKLELKDQSKIAFDKIQQNLKSYSTKYGKKINEYDYNQKYLTIKEKLARDANFISNEAKKQIINFRRFWN</sequence>
<reference evidence="2 3" key="1">
    <citation type="journal article" date="2019" name="Front. Genet.">
        <title>Whole-Genome Sequencing of the Opportunistic Yeast Pathogen Candida inconspicua Uncovers Its Hybrid Origin.</title>
        <authorList>
            <person name="Mixao V."/>
            <person name="Hansen A.P."/>
            <person name="Saus E."/>
            <person name="Boekhout T."/>
            <person name="Lass-Florl C."/>
            <person name="Gabaldon T."/>
        </authorList>
    </citation>
    <scope>NUCLEOTIDE SEQUENCE [LARGE SCALE GENOMIC DNA]</scope>
    <source>
        <strain evidence="2 3">CBS 180</strain>
    </source>
</reference>
<organism evidence="2 3">
    <name type="scientific">Pichia inconspicua</name>
    <dbReference type="NCBI Taxonomy" id="52247"/>
    <lineage>
        <taxon>Eukaryota</taxon>
        <taxon>Fungi</taxon>
        <taxon>Dikarya</taxon>
        <taxon>Ascomycota</taxon>
        <taxon>Saccharomycotina</taxon>
        <taxon>Pichiomycetes</taxon>
        <taxon>Pichiales</taxon>
        <taxon>Pichiaceae</taxon>
        <taxon>Pichia</taxon>
    </lineage>
</organism>
<comment type="caution">
    <text evidence="2">The sequence shown here is derived from an EMBL/GenBank/DDBJ whole genome shotgun (WGS) entry which is preliminary data.</text>
</comment>
<keyword evidence="1" id="KW-0472">Membrane</keyword>
<dbReference type="Proteomes" id="UP000307173">
    <property type="component" value="Unassembled WGS sequence"/>
</dbReference>
<name>A0A4T0X787_9ASCO</name>
<evidence type="ECO:0000256" key="1">
    <source>
        <dbReference type="SAM" id="Phobius"/>
    </source>
</evidence>
<gene>
    <name evidence="2" type="ORF">CANINC_000186</name>
</gene>
<keyword evidence="3" id="KW-1185">Reference proteome</keyword>
<accession>A0A4T0X787</accession>